<reference evidence="1" key="1">
    <citation type="submission" date="2018-10" db="EMBL/GenBank/DDBJ databases">
        <title>Fifty Aureobasidium pullulans genomes reveal a recombining polyextremotolerant generalist.</title>
        <authorList>
            <person name="Gostincar C."/>
            <person name="Turk M."/>
            <person name="Zajc J."/>
            <person name="Gunde-Cimerman N."/>
        </authorList>
    </citation>
    <scope>NUCLEOTIDE SEQUENCE [LARGE SCALE GENOMIC DNA]</scope>
    <source>
        <strain evidence="1">EXF-10085</strain>
    </source>
</reference>
<name>A0A4T0CPR0_AURPU</name>
<sequence length="70" mass="8158">MFLEKKCSTDGRVMFTLDAETPEQELEKLMSTPSLRRWGSSLLRYSAISCRFWVLLLFGHDRSPGDPAWY</sequence>
<comment type="caution">
    <text evidence="1">The sequence shown here is derived from an EMBL/GenBank/DDBJ whole genome shotgun (WGS) entry which is preliminary data.</text>
</comment>
<dbReference type="AlphaFoldDB" id="A0A4T0CPR0"/>
<protein>
    <submittedName>
        <fullName evidence="1">Uncharacterized protein</fullName>
    </submittedName>
</protein>
<dbReference type="EMBL" id="QZAS01000003">
    <property type="protein sequence ID" value="THX16786.1"/>
    <property type="molecule type" value="Genomic_DNA"/>
</dbReference>
<evidence type="ECO:0000313" key="1">
    <source>
        <dbReference type="EMBL" id="THX16786.1"/>
    </source>
</evidence>
<organism evidence="1">
    <name type="scientific">Aureobasidium pullulans</name>
    <name type="common">Black yeast</name>
    <name type="synonym">Pullularia pullulans</name>
    <dbReference type="NCBI Taxonomy" id="5580"/>
    <lineage>
        <taxon>Eukaryota</taxon>
        <taxon>Fungi</taxon>
        <taxon>Dikarya</taxon>
        <taxon>Ascomycota</taxon>
        <taxon>Pezizomycotina</taxon>
        <taxon>Dothideomycetes</taxon>
        <taxon>Dothideomycetidae</taxon>
        <taxon>Dothideales</taxon>
        <taxon>Saccotheciaceae</taxon>
        <taxon>Aureobasidium</taxon>
    </lineage>
</organism>
<proteinExistence type="predicted"/>
<gene>
    <name evidence="1" type="ORF">D6D13_01443</name>
</gene>
<accession>A0A4T0CPR0</accession>